<organism evidence="1 2">
    <name type="scientific">Rubroshorea leprosula</name>
    <dbReference type="NCBI Taxonomy" id="152421"/>
    <lineage>
        <taxon>Eukaryota</taxon>
        <taxon>Viridiplantae</taxon>
        <taxon>Streptophyta</taxon>
        <taxon>Embryophyta</taxon>
        <taxon>Tracheophyta</taxon>
        <taxon>Spermatophyta</taxon>
        <taxon>Magnoliopsida</taxon>
        <taxon>eudicotyledons</taxon>
        <taxon>Gunneridae</taxon>
        <taxon>Pentapetalae</taxon>
        <taxon>rosids</taxon>
        <taxon>malvids</taxon>
        <taxon>Malvales</taxon>
        <taxon>Dipterocarpaceae</taxon>
        <taxon>Rubroshorea</taxon>
    </lineage>
</organism>
<dbReference type="AlphaFoldDB" id="A0AAV5I8Q8"/>
<keyword evidence="2" id="KW-1185">Reference proteome</keyword>
<gene>
    <name evidence="1" type="ORF">SLEP1_g7818</name>
</gene>
<evidence type="ECO:0000313" key="2">
    <source>
        <dbReference type="Proteomes" id="UP001054252"/>
    </source>
</evidence>
<accession>A0AAV5I8Q8</accession>
<dbReference type="EMBL" id="BPVZ01000008">
    <property type="protein sequence ID" value="GKU94303.1"/>
    <property type="molecule type" value="Genomic_DNA"/>
</dbReference>
<name>A0AAV5I8Q8_9ROSI</name>
<dbReference type="Proteomes" id="UP001054252">
    <property type="component" value="Unassembled WGS sequence"/>
</dbReference>
<evidence type="ECO:0000313" key="1">
    <source>
        <dbReference type="EMBL" id="GKU94303.1"/>
    </source>
</evidence>
<reference evidence="1 2" key="1">
    <citation type="journal article" date="2021" name="Commun. Biol.">
        <title>The genome of Shorea leprosula (Dipterocarpaceae) highlights the ecological relevance of drought in aseasonal tropical rainforests.</title>
        <authorList>
            <person name="Ng K.K.S."/>
            <person name="Kobayashi M.J."/>
            <person name="Fawcett J.A."/>
            <person name="Hatakeyama M."/>
            <person name="Paape T."/>
            <person name="Ng C.H."/>
            <person name="Ang C.C."/>
            <person name="Tnah L.H."/>
            <person name="Lee C.T."/>
            <person name="Nishiyama T."/>
            <person name="Sese J."/>
            <person name="O'Brien M.J."/>
            <person name="Copetti D."/>
            <person name="Mohd Noor M.I."/>
            <person name="Ong R.C."/>
            <person name="Putra M."/>
            <person name="Sireger I.Z."/>
            <person name="Indrioko S."/>
            <person name="Kosugi Y."/>
            <person name="Izuno A."/>
            <person name="Isagi Y."/>
            <person name="Lee S.L."/>
            <person name="Shimizu K.K."/>
        </authorList>
    </citation>
    <scope>NUCLEOTIDE SEQUENCE [LARGE SCALE GENOMIC DNA]</scope>
    <source>
        <strain evidence="1">214</strain>
    </source>
</reference>
<comment type="caution">
    <text evidence="1">The sequence shown here is derived from an EMBL/GenBank/DDBJ whole genome shotgun (WGS) entry which is preliminary data.</text>
</comment>
<sequence>MVTKFVDAVVNVRARQEKISLWTKNATNEFLQHNFVAGKWWGKLAKREEGLWDRLIKEKYGVGSDSWMFWVREGKGTGSSWWKDVSRIGVLEKNKRRWLSNGFESPVGEEWETSFLVGLMVKWELGWGIDGAGHYHGGVPCYLGNCNCKQRRNWRRCLNQPSCIKDGRKNGYGNMAGMVAT</sequence>
<proteinExistence type="predicted"/>
<protein>
    <submittedName>
        <fullName evidence="1">Uncharacterized protein</fullName>
    </submittedName>
</protein>